<comment type="caution">
    <text evidence="2">The sequence shown here is derived from an EMBL/GenBank/DDBJ whole genome shotgun (WGS) entry which is preliminary data.</text>
</comment>
<sequence>MKPGRPTTPRLTQDAILTEALHLLDRSETALTIRALAQGLNVTPMAVQHHIGTRDALIQALADRTYEGVTGATLRDLLTAYTATIRRHPNLTLALFRIPGPLPHEAQRITDALETLLRQTLPAAKAKLWRDILIDWAHGMALAQAPDDPTPALETLLTALSPG</sequence>
<keyword evidence="1" id="KW-0238">DNA-binding</keyword>
<dbReference type="InterPro" id="IPR036271">
    <property type="entry name" value="Tet_transcr_reg_TetR-rel_C_sf"/>
</dbReference>
<dbReference type="EMBL" id="JAALFE010000017">
    <property type="protein sequence ID" value="NGQ92381.1"/>
    <property type="molecule type" value="Genomic_DNA"/>
</dbReference>
<name>A0A6M1UAW2_9RHOB</name>
<dbReference type="PANTHER" id="PTHR30055">
    <property type="entry name" value="HTH-TYPE TRANSCRIPTIONAL REGULATOR RUTR"/>
    <property type="match status" value="1"/>
</dbReference>
<evidence type="ECO:0000313" key="2">
    <source>
        <dbReference type="EMBL" id="NGQ92381.1"/>
    </source>
</evidence>
<dbReference type="RefSeq" id="WP_165051979.1">
    <property type="nucleotide sequence ID" value="NZ_JAALFE010000017.1"/>
</dbReference>
<keyword evidence="3" id="KW-1185">Reference proteome</keyword>
<dbReference type="GO" id="GO:0000976">
    <property type="term" value="F:transcription cis-regulatory region binding"/>
    <property type="evidence" value="ECO:0007669"/>
    <property type="project" value="TreeGrafter"/>
</dbReference>
<reference evidence="2 3" key="1">
    <citation type="submission" date="2020-02" db="EMBL/GenBank/DDBJ databases">
        <title>Rhodobacter translucens sp. nov., a novel bacterium isolated from activated sludge.</title>
        <authorList>
            <person name="Liu J."/>
        </authorList>
    </citation>
    <scope>NUCLEOTIDE SEQUENCE [LARGE SCALE GENOMIC DNA]</scope>
    <source>
        <strain evidence="2 3">HX-7-19</strain>
    </source>
</reference>
<dbReference type="GO" id="GO:0003700">
    <property type="term" value="F:DNA-binding transcription factor activity"/>
    <property type="evidence" value="ECO:0007669"/>
    <property type="project" value="TreeGrafter"/>
</dbReference>
<evidence type="ECO:0000313" key="3">
    <source>
        <dbReference type="Proteomes" id="UP000474758"/>
    </source>
</evidence>
<dbReference type="InterPro" id="IPR009057">
    <property type="entry name" value="Homeodomain-like_sf"/>
</dbReference>
<evidence type="ECO:0000256" key="1">
    <source>
        <dbReference type="ARBA" id="ARBA00023125"/>
    </source>
</evidence>
<dbReference type="PANTHER" id="PTHR30055:SF239">
    <property type="entry name" value="TRANSCRIPTIONAL REGULATORY PROTEIN"/>
    <property type="match status" value="1"/>
</dbReference>
<accession>A0A6M1UAW2</accession>
<dbReference type="SUPFAM" id="SSF48498">
    <property type="entry name" value="Tetracyclin repressor-like, C-terminal domain"/>
    <property type="match status" value="1"/>
</dbReference>
<proteinExistence type="predicted"/>
<dbReference type="AlphaFoldDB" id="A0A6M1UAW2"/>
<dbReference type="InterPro" id="IPR050109">
    <property type="entry name" value="HTH-type_TetR-like_transc_reg"/>
</dbReference>
<dbReference type="Proteomes" id="UP000474758">
    <property type="component" value="Unassembled WGS sequence"/>
</dbReference>
<dbReference type="Gene3D" id="1.10.357.10">
    <property type="entry name" value="Tetracycline Repressor, domain 2"/>
    <property type="match status" value="1"/>
</dbReference>
<organism evidence="2 3">
    <name type="scientific">Paragemmobacter kunshanensis</name>
    <dbReference type="NCBI Taxonomy" id="2583234"/>
    <lineage>
        <taxon>Bacteria</taxon>
        <taxon>Pseudomonadati</taxon>
        <taxon>Pseudomonadota</taxon>
        <taxon>Alphaproteobacteria</taxon>
        <taxon>Rhodobacterales</taxon>
        <taxon>Paracoccaceae</taxon>
        <taxon>Paragemmobacter</taxon>
    </lineage>
</organism>
<protein>
    <submittedName>
        <fullName evidence="2">TetR/AcrR family transcriptional regulator</fullName>
    </submittedName>
</protein>
<dbReference type="SUPFAM" id="SSF46689">
    <property type="entry name" value="Homeodomain-like"/>
    <property type="match status" value="1"/>
</dbReference>
<gene>
    <name evidence="2" type="ORF">G5V65_15900</name>
</gene>